<proteinExistence type="predicted"/>
<evidence type="ECO:0000313" key="3">
    <source>
        <dbReference type="Proteomes" id="UP000748756"/>
    </source>
</evidence>
<evidence type="ECO:0008006" key="4">
    <source>
        <dbReference type="Google" id="ProtNLM"/>
    </source>
</evidence>
<comment type="caution">
    <text evidence="2">The sequence shown here is derived from an EMBL/GenBank/DDBJ whole genome shotgun (WGS) entry which is preliminary data.</text>
</comment>
<reference evidence="2" key="1">
    <citation type="journal article" date="2020" name="Fungal Divers.">
        <title>Resolving the Mortierellaceae phylogeny through synthesis of multi-gene phylogenetics and phylogenomics.</title>
        <authorList>
            <person name="Vandepol N."/>
            <person name="Liber J."/>
            <person name="Desiro A."/>
            <person name="Na H."/>
            <person name="Kennedy M."/>
            <person name="Barry K."/>
            <person name="Grigoriev I.V."/>
            <person name="Miller A.N."/>
            <person name="O'Donnell K."/>
            <person name="Stajich J.E."/>
            <person name="Bonito G."/>
        </authorList>
    </citation>
    <scope>NUCLEOTIDE SEQUENCE</scope>
    <source>
        <strain evidence="2">NRRL 6426</strain>
    </source>
</reference>
<feature type="region of interest" description="Disordered" evidence="1">
    <location>
        <begin position="67"/>
        <end position="103"/>
    </location>
</feature>
<protein>
    <recommendedName>
        <fullName evidence="4">PWWP domain-containing protein</fullName>
    </recommendedName>
</protein>
<dbReference type="SUPFAM" id="SSF63748">
    <property type="entry name" value="Tudor/PWWP/MBT"/>
    <property type="match status" value="1"/>
</dbReference>
<dbReference type="Proteomes" id="UP000748756">
    <property type="component" value="Unassembled WGS sequence"/>
</dbReference>
<organism evidence="2 3">
    <name type="scientific">Linnemannia schmuckeri</name>
    <dbReference type="NCBI Taxonomy" id="64567"/>
    <lineage>
        <taxon>Eukaryota</taxon>
        <taxon>Fungi</taxon>
        <taxon>Fungi incertae sedis</taxon>
        <taxon>Mucoromycota</taxon>
        <taxon>Mortierellomycotina</taxon>
        <taxon>Mortierellomycetes</taxon>
        <taxon>Mortierellales</taxon>
        <taxon>Mortierellaceae</taxon>
        <taxon>Linnemannia</taxon>
    </lineage>
</organism>
<dbReference type="OrthoDB" id="2505887at2759"/>
<dbReference type="Gene3D" id="2.30.30.140">
    <property type="match status" value="1"/>
</dbReference>
<gene>
    <name evidence="2" type="ORF">BG015_004710</name>
</gene>
<evidence type="ECO:0000313" key="2">
    <source>
        <dbReference type="EMBL" id="KAF9156498.1"/>
    </source>
</evidence>
<feature type="compositionally biased region" description="Polar residues" evidence="1">
    <location>
        <begin position="1"/>
        <end position="19"/>
    </location>
</feature>
<dbReference type="CDD" id="cd05162">
    <property type="entry name" value="PWWP"/>
    <property type="match status" value="1"/>
</dbReference>
<evidence type="ECO:0000256" key="1">
    <source>
        <dbReference type="SAM" id="MobiDB-lite"/>
    </source>
</evidence>
<accession>A0A9P5VF06</accession>
<dbReference type="AlphaFoldDB" id="A0A9P5VF06"/>
<feature type="region of interest" description="Disordered" evidence="1">
    <location>
        <begin position="1"/>
        <end position="23"/>
    </location>
</feature>
<keyword evidence="3" id="KW-1185">Reference proteome</keyword>
<name>A0A9P5VF06_9FUNG</name>
<sequence>MNTTLPRSGMQTRQRQKQVAKTDIDIRKESHTAVIEGQIMHDDAITKSIREVELMEDAAASSVPELLMPPVKTRRRLSEPKSATASPKRVKAKSTGAGSSPSSMLQRYSRAMEIPHSAILTQVVWVFDDKYQWWPGKIKPYPPQNNQARVTRFGSVKPKTITVDCVETSILPFEHASKERSRHSGSMSSHARAFQEAYKEASAEQLKDDDGLPSMDDVFSHLSTLPPTPNSPSLKDTICQKTYAQQKAKADIEYVPDSSLTIPGELLLAQAERGHYYPGRIESFNSKTNKYKLGEMEKAEADENYEDPELESEVVDLYPTLYAIVAGTHDEGGRLKAFLQGGKAKNQLAQRVGPGDFTQNQYTLISRILQSEFLPDLSTTKRIPRLMDRSPSVAGTATGGEGGFLPMKREGDITFAYSEIKRAHFVTEVLLPESVTRLTMRRKGMSYVDADKDVFKAVRSRNTDHYWVDDILAARESFLDGSTA</sequence>
<dbReference type="EMBL" id="JAAAUQ010000022">
    <property type="protein sequence ID" value="KAF9156498.1"/>
    <property type="molecule type" value="Genomic_DNA"/>
</dbReference>